<accession>A0A8X6Y2V0</accession>
<gene>
    <name evidence="1" type="ORF">TNIN_6381</name>
</gene>
<name>A0A8X6Y2V0_9ARAC</name>
<proteinExistence type="predicted"/>
<organism evidence="1 2">
    <name type="scientific">Trichonephila inaurata madagascariensis</name>
    <dbReference type="NCBI Taxonomy" id="2747483"/>
    <lineage>
        <taxon>Eukaryota</taxon>
        <taxon>Metazoa</taxon>
        <taxon>Ecdysozoa</taxon>
        <taxon>Arthropoda</taxon>
        <taxon>Chelicerata</taxon>
        <taxon>Arachnida</taxon>
        <taxon>Araneae</taxon>
        <taxon>Araneomorphae</taxon>
        <taxon>Entelegynae</taxon>
        <taxon>Araneoidea</taxon>
        <taxon>Nephilidae</taxon>
        <taxon>Trichonephila</taxon>
        <taxon>Trichonephila inaurata</taxon>
    </lineage>
</organism>
<reference evidence="1" key="1">
    <citation type="submission" date="2020-08" db="EMBL/GenBank/DDBJ databases">
        <title>Multicomponent nature underlies the extraordinary mechanical properties of spider dragline silk.</title>
        <authorList>
            <person name="Kono N."/>
            <person name="Nakamura H."/>
            <person name="Mori M."/>
            <person name="Yoshida Y."/>
            <person name="Ohtoshi R."/>
            <person name="Malay A.D."/>
            <person name="Moran D.A.P."/>
            <person name="Tomita M."/>
            <person name="Numata K."/>
            <person name="Arakawa K."/>
        </authorList>
    </citation>
    <scope>NUCLEOTIDE SEQUENCE</scope>
</reference>
<evidence type="ECO:0000313" key="1">
    <source>
        <dbReference type="EMBL" id="GFY63208.1"/>
    </source>
</evidence>
<protein>
    <submittedName>
        <fullName evidence="1">Uncharacterized protein</fullName>
    </submittedName>
</protein>
<dbReference type="EMBL" id="BMAV01014655">
    <property type="protein sequence ID" value="GFY63208.1"/>
    <property type="molecule type" value="Genomic_DNA"/>
</dbReference>
<comment type="caution">
    <text evidence="1">The sequence shown here is derived from an EMBL/GenBank/DDBJ whole genome shotgun (WGS) entry which is preliminary data.</text>
</comment>
<evidence type="ECO:0000313" key="2">
    <source>
        <dbReference type="Proteomes" id="UP000886998"/>
    </source>
</evidence>
<keyword evidence="2" id="KW-1185">Reference proteome</keyword>
<sequence>MDDVQSVSLPSSGSSIPQVSHCDWLQLCNADIRKYTNMHTGVMHTLNSLAPYLEEEDHEKQELIQRQTHLKERIETAFSVSLTLYLAVILLATRYMESPLTRQPKLILRNFLNSLVNPIKRKESVEGFISPTSRQTVKTLYLKFRNLT</sequence>
<dbReference type="Proteomes" id="UP000886998">
    <property type="component" value="Unassembled WGS sequence"/>
</dbReference>
<dbReference type="AlphaFoldDB" id="A0A8X6Y2V0"/>